<dbReference type="EMBL" id="HBUE01074840">
    <property type="protein sequence ID" value="CAG6474495.1"/>
    <property type="molecule type" value="Transcribed_RNA"/>
</dbReference>
<evidence type="ECO:0000313" key="1">
    <source>
        <dbReference type="EMBL" id="CAG6474495.1"/>
    </source>
</evidence>
<accession>A0A8D8FKS4</accession>
<protein>
    <submittedName>
        <fullName evidence="1">(northern house mosquito) hypothetical protein</fullName>
    </submittedName>
</protein>
<sequence>MSTISIPYLRTWISTVGSRNMARIWATESSPSSSSSSSLTSLDRSIAATCGFLRVLRFRSPAGRMTFGTGATPFFFFPTFSESSERSSEGARKLPASFAALRRGFRLRPPTTAGTLGAAGATPPS</sequence>
<reference evidence="1" key="1">
    <citation type="submission" date="2021-05" db="EMBL/GenBank/DDBJ databases">
        <authorList>
            <person name="Alioto T."/>
            <person name="Alioto T."/>
            <person name="Gomez Garrido J."/>
        </authorList>
    </citation>
    <scope>NUCLEOTIDE SEQUENCE</scope>
</reference>
<name>A0A8D8FKS4_CULPI</name>
<proteinExistence type="predicted"/>
<dbReference type="AlphaFoldDB" id="A0A8D8FKS4"/>
<organism evidence="1">
    <name type="scientific">Culex pipiens</name>
    <name type="common">House mosquito</name>
    <dbReference type="NCBI Taxonomy" id="7175"/>
    <lineage>
        <taxon>Eukaryota</taxon>
        <taxon>Metazoa</taxon>
        <taxon>Ecdysozoa</taxon>
        <taxon>Arthropoda</taxon>
        <taxon>Hexapoda</taxon>
        <taxon>Insecta</taxon>
        <taxon>Pterygota</taxon>
        <taxon>Neoptera</taxon>
        <taxon>Endopterygota</taxon>
        <taxon>Diptera</taxon>
        <taxon>Nematocera</taxon>
        <taxon>Culicoidea</taxon>
        <taxon>Culicidae</taxon>
        <taxon>Culicinae</taxon>
        <taxon>Culicini</taxon>
        <taxon>Culex</taxon>
        <taxon>Culex</taxon>
    </lineage>
</organism>